<dbReference type="EMBL" id="KI271584">
    <property type="protein sequence ID" value="ERL65920.1"/>
    <property type="molecule type" value="Genomic_DNA"/>
</dbReference>
<name>U4TR38_9LACO</name>
<dbReference type="SUPFAM" id="SSF46689">
    <property type="entry name" value="Homeodomain-like"/>
    <property type="match status" value="1"/>
</dbReference>
<dbReference type="Proteomes" id="UP000030647">
    <property type="component" value="Unassembled WGS sequence"/>
</dbReference>
<dbReference type="InterPro" id="IPR009057">
    <property type="entry name" value="Homeodomain-like_sf"/>
</dbReference>
<proteinExistence type="predicted"/>
<dbReference type="STRING" id="1231336.L248_1996"/>
<evidence type="ECO:0000313" key="2">
    <source>
        <dbReference type="Proteomes" id="UP000030647"/>
    </source>
</evidence>
<reference evidence="2" key="1">
    <citation type="journal article" date="2013" name="Genome Announc.">
        <title>Whole-Genome Sequencing of Lactobacillus shenzhenensis Strain LY-73T.</title>
        <authorList>
            <person name="Lin Z."/>
            <person name="Liu Z."/>
            <person name="Yang R."/>
            <person name="Zou Y."/>
            <person name="Wan D."/>
            <person name="Chen J."/>
            <person name="Guo M."/>
            <person name="Zhao J."/>
            <person name="Fang C."/>
            <person name="Yang R."/>
            <person name="Liu F."/>
        </authorList>
    </citation>
    <scope>NUCLEOTIDE SEQUENCE [LARGE SCALE GENOMIC DNA]</scope>
    <source>
        <strain evidence="2">LY-73</strain>
    </source>
</reference>
<sequence>MDDMTRTKLSADTILDHAAALITAGEPLTFSTLARALGSRSQALYNYYPNQAALTDALCARNLHWLVPRLQKALFGLSGRAALTQLALTCRTSGLAHFRLTQFTLAHVHQDNAPATAGAMTDLRTLINQLIQSTPADAATQIVGERMLRNLIVGEIFNVGTGWFDDPAMSAEESFRQMVDQCLAPLFPEQ</sequence>
<protein>
    <recommendedName>
        <fullName evidence="3">HTH tetR-type domain-containing protein</fullName>
    </recommendedName>
</protein>
<keyword evidence="2" id="KW-1185">Reference proteome</keyword>
<dbReference type="Gene3D" id="1.10.357.10">
    <property type="entry name" value="Tetracycline Repressor, domain 2"/>
    <property type="match status" value="1"/>
</dbReference>
<gene>
    <name evidence="1" type="ORF">L248_1996</name>
</gene>
<dbReference type="eggNOG" id="COG1309">
    <property type="taxonomic scope" value="Bacteria"/>
</dbReference>
<dbReference type="HOGENOM" id="CLU_069356_43_1_9"/>
<accession>U4TR38</accession>
<dbReference type="AlphaFoldDB" id="U4TR38"/>
<dbReference type="Gene3D" id="1.10.10.60">
    <property type="entry name" value="Homeodomain-like"/>
    <property type="match status" value="1"/>
</dbReference>
<evidence type="ECO:0008006" key="3">
    <source>
        <dbReference type="Google" id="ProtNLM"/>
    </source>
</evidence>
<evidence type="ECO:0000313" key="1">
    <source>
        <dbReference type="EMBL" id="ERL65920.1"/>
    </source>
</evidence>
<organism evidence="1 2">
    <name type="scientific">Schleiferilactobacillus shenzhenensis LY-73</name>
    <dbReference type="NCBI Taxonomy" id="1231336"/>
    <lineage>
        <taxon>Bacteria</taxon>
        <taxon>Bacillati</taxon>
        <taxon>Bacillota</taxon>
        <taxon>Bacilli</taxon>
        <taxon>Lactobacillales</taxon>
        <taxon>Lactobacillaceae</taxon>
        <taxon>Schleiferilactobacillus</taxon>
    </lineage>
</organism>